<reference evidence="2" key="1">
    <citation type="submission" date="2020-11" db="EMBL/GenBank/DDBJ databases">
        <authorList>
            <person name="Tran Van P."/>
        </authorList>
    </citation>
    <scope>NUCLEOTIDE SEQUENCE</scope>
</reference>
<feature type="region of interest" description="Disordered" evidence="1">
    <location>
        <begin position="22"/>
        <end position="43"/>
    </location>
</feature>
<dbReference type="EMBL" id="OD565169">
    <property type="protein sequence ID" value="CAD7441035.1"/>
    <property type="molecule type" value="Genomic_DNA"/>
</dbReference>
<gene>
    <name evidence="2" type="ORF">TBIB3V08_LOCUS3509</name>
</gene>
<protein>
    <submittedName>
        <fullName evidence="2">Uncharacterized protein</fullName>
    </submittedName>
</protein>
<sequence length="108" mass="11614">MGPRSFESGEVSGVLLMSPALASSPTVGDSGSKERLTPPPPPHLSLGLSNDLFPLFRLDGVSYLSEQSHEQLVHVVIDPDGRLDELAVVGSRHVLIISIKRDIFTLDV</sequence>
<evidence type="ECO:0000313" key="2">
    <source>
        <dbReference type="EMBL" id="CAD7441035.1"/>
    </source>
</evidence>
<evidence type="ECO:0000256" key="1">
    <source>
        <dbReference type="SAM" id="MobiDB-lite"/>
    </source>
</evidence>
<accession>A0A7R9HYR9</accession>
<proteinExistence type="predicted"/>
<name>A0A7R9HYR9_9NEOP</name>
<organism evidence="2">
    <name type="scientific">Timema bartmani</name>
    <dbReference type="NCBI Taxonomy" id="61472"/>
    <lineage>
        <taxon>Eukaryota</taxon>
        <taxon>Metazoa</taxon>
        <taxon>Ecdysozoa</taxon>
        <taxon>Arthropoda</taxon>
        <taxon>Hexapoda</taxon>
        <taxon>Insecta</taxon>
        <taxon>Pterygota</taxon>
        <taxon>Neoptera</taxon>
        <taxon>Polyneoptera</taxon>
        <taxon>Phasmatodea</taxon>
        <taxon>Timematodea</taxon>
        <taxon>Timematoidea</taxon>
        <taxon>Timematidae</taxon>
        <taxon>Timema</taxon>
    </lineage>
</organism>
<dbReference type="AlphaFoldDB" id="A0A7R9HYR9"/>